<sequence length="887" mass="101127">MTFSTLSEEPLKNALRERYFKDFTCSGSWIDFEVYAPEGSLYRNIPLLWAEAKAGIYDPKKALTQLILTLLKHPQEHLAPFLGAFDSVRFSVVDTQELEPLLAKLSKKSYTSAPSNTQSAEFQEVYTLLSPLLDTHLVHYEFATQEKELKSFIQSLHSIPNLATPIDKNNFVHVYQAWVQKVKPSINLDWSKAKQVGILDADFYLADLLCEDNHTIGQLNTRLVGDHYQFDREIDPLGLFSTKSALFKDKQQAHKEFWKTYKRPPATQYQDFILRRRDLLVPPDVRERKGAFYTPPIWVAKSQEYLAHFLGVNFQEEYFIWDCAAGTGNLLAGLSEPYRIFASTLDKNDVEIMKERALKGQLALREEHIFAFDFLNDPFSQLPQPLQEILNDPKQRSKLIIYINPPYAEAGSKTQISNTGRNKSEVACSKIAETYAKELGKARNELFAQFFMRILKEIAPEAKSQPKEAPLTGESSYERLNHTNLSPKKENLMYSTRSEPLPCFLDMAGSLERDVAPFQGQVNSNKSPLKINGPILASFSTLKTLNSSNFKTFREHFKAHFLGGFMCPGNTFDNVKGSFPIGFLLWDLGEPAKSSMLCSRLRVKPIKSSDPTPVKLDVYNSKGEFMGVKSFRALEGVPSINEWVRQFRKSKEPVLAYLATDAPDFANQNKMCITNEPGKGHIIIIITTPQNLFPLCVYFSVRRCIPHSWINHNDQFYAPYDKSWQEDLEFLGDCLVFMLFSGKNRISIQQGANHFIPFTEKEVRPKGRYTHHTLLDFLAGKLEPETSALFAPTQSLLPTFGAVAKEVLNKGRELYAYYHTQETSNPNASLYDIKEFFSGRDAKGKLNPPSKATDTRYKDLYASLQESLESLRALITPKVWQYGFLRE</sequence>
<dbReference type="SUPFAM" id="SSF53335">
    <property type="entry name" value="S-adenosyl-L-methionine-dependent methyltransferases"/>
    <property type="match status" value="1"/>
</dbReference>
<dbReference type="EMBL" id="FQ670179">
    <property type="protein sequence ID" value="CBY82666.1"/>
    <property type="molecule type" value="Genomic_DNA"/>
</dbReference>
<dbReference type="RefSeq" id="WP_013469035.1">
    <property type="nucleotide sequence ID" value="NC_014810.2"/>
</dbReference>
<protein>
    <submittedName>
        <fullName evidence="1">CagY like protein</fullName>
    </submittedName>
</protein>
<dbReference type="HOGENOM" id="CLU_018528_0_0_7"/>
<gene>
    <name evidence="1" type="ordered locus">Hfelis_05820</name>
</gene>
<keyword evidence="2" id="KW-1185">Reference proteome</keyword>
<dbReference type="AlphaFoldDB" id="E7AAE4"/>
<reference evidence="1 2" key="1">
    <citation type="journal article" date="2011" name="Genome Biol. Evol.">
        <title>Comparative whole genome sequence analysis of the carcinogenic bacterial model pathogen Helicobacter felis.</title>
        <authorList>
            <person name="Arnold I.C."/>
            <person name="Zigova Z."/>
            <person name="Holden M."/>
            <person name="Lawley T.D."/>
            <person name="Rad R."/>
            <person name="Dougan G."/>
            <person name="Falkow S."/>
            <person name="Bentley S.D."/>
            <person name="Muller A."/>
        </authorList>
    </citation>
    <scope>NUCLEOTIDE SEQUENCE [LARGE SCALE GENOMIC DNA]</scope>
    <source>
        <strain evidence="2">ATCC 49179 / CCUG 28539 / NCTC 12436 / CS1</strain>
    </source>
</reference>
<dbReference type="eggNOG" id="COG0827">
    <property type="taxonomic scope" value="Bacteria"/>
</dbReference>
<dbReference type="GeneID" id="36133929"/>
<accession>E7AAE4</accession>
<dbReference type="Proteomes" id="UP000007934">
    <property type="component" value="Chromosome"/>
</dbReference>
<dbReference type="STRING" id="936155.HFELIS_05820"/>
<evidence type="ECO:0000313" key="1">
    <source>
        <dbReference type="EMBL" id="CBY82666.1"/>
    </source>
</evidence>
<dbReference type="Gene3D" id="3.40.50.150">
    <property type="entry name" value="Vaccinia Virus protein VP39"/>
    <property type="match status" value="1"/>
</dbReference>
<organism evidence="1 2">
    <name type="scientific">Helicobacter felis (strain ATCC 49179 / CCUG 28539 / NCTC 12436 / CS1)</name>
    <dbReference type="NCBI Taxonomy" id="936155"/>
    <lineage>
        <taxon>Bacteria</taxon>
        <taxon>Pseudomonadati</taxon>
        <taxon>Campylobacterota</taxon>
        <taxon>Epsilonproteobacteria</taxon>
        <taxon>Campylobacterales</taxon>
        <taxon>Helicobacteraceae</taxon>
        <taxon>Helicobacter</taxon>
    </lineage>
</organism>
<name>E7AAE4_HELFC</name>
<dbReference type="OrthoDB" id="399884at2"/>
<evidence type="ECO:0000313" key="2">
    <source>
        <dbReference type="Proteomes" id="UP000007934"/>
    </source>
</evidence>
<dbReference type="InterPro" id="IPR029063">
    <property type="entry name" value="SAM-dependent_MTases_sf"/>
</dbReference>
<proteinExistence type="predicted"/>
<dbReference type="KEGG" id="hfe:HFELIS_05820"/>